<gene>
    <name evidence="7" type="primary">LOC100366826</name>
</gene>
<name>A0ABM0MLP3_SACKO</name>
<dbReference type="Pfam" id="PF07679">
    <property type="entry name" value="I-set"/>
    <property type="match status" value="4"/>
</dbReference>
<dbReference type="InterPro" id="IPR003599">
    <property type="entry name" value="Ig_sub"/>
</dbReference>
<dbReference type="InterPro" id="IPR036116">
    <property type="entry name" value="FN3_sf"/>
</dbReference>
<dbReference type="PROSITE" id="PS50835">
    <property type="entry name" value="IG_LIKE"/>
    <property type="match status" value="4"/>
</dbReference>
<organism evidence="6 7">
    <name type="scientific">Saccoglossus kowalevskii</name>
    <name type="common">Acorn worm</name>
    <dbReference type="NCBI Taxonomy" id="10224"/>
    <lineage>
        <taxon>Eukaryota</taxon>
        <taxon>Metazoa</taxon>
        <taxon>Hemichordata</taxon>
        <taxon>Enteropneusta</taxon>
        <taxon>Harrimaniidae</taxon>
        <taxon>Saccoglossus</taxon>
    </lineage>
</organism>
<dbReference type="CDD" id="cd05748">
    <property type="entry name" value="Ig_Titin_like"/>
    <property type="match status" value="1"/>
</dbReference>
<evidence type="ECO:0000256" key="2">
    <source>
        <dbReference type="ARBA" id="ARBA00023319"/>
    </source>
</evidence>
<protein>
    <submittedName>
        <fullName evidence="7">Twitchin-like</fullName>
    </submittedName>
</protein>
<evidence type="ECO:0000256" key="1">
    <source>
        <dbReference type="ARBA" id="ARBA00022737"/>
    </source>
</evidence>
<feature type="domain" description="Fibronectin type-III" evidence="5">
    <location>
        <begin position="1000"/>
        <end position="1094"/>
    </location>
</feature>
<dbReference type="SMART" id="SM00408">
    <property type="entry name" value="IGc2"/>
    <property type="match status" value="4"/>
</dbReference>
<evidence type="ECO:0000313" key="6">
    <source>
        <dbReference type="Proteomes" id="UP000694865"/>
    </source>
</evidence>
<dbReference type="SUPFAM" id="SSF48726">
    <property type="entry name" value="Immunoglobulin"/>
    <property type="match status" value="4"/>
</dbReference>
<feature type="domain" description="Ig-like" evidence="4">
    <location>
        <begin position="802"/>
        <end position="891"/>
    </location>
</feature>
<dbReference type="InterPro" id="IPR013783">
    <property type="entry name" value="Ig-like_fold"/>
</dbReference>
<dbReference type="PANTHER" id="PTHR14340:SF9">
    <property type="entry name" value="FIBRONECTIN TYPE-III DOMAIN-CONTAINING PROTEIN"/>
    <property type="match status" value="1"/>
</dbReference>
<feature type="domain" description="Ig-like" evidence="4">
    <location>
        <begin position="142"/>
        <end position="232"/>
    </location>
</feature>
<dbReference type="InterPro" id="IPR003598">
    <property type="entry name" value="Ig_sub2"/>
</dbReference>
<feature type="non-terminal residue" evidence="7">
    <location>
        <position position="1"/>
    </location>
</feature>
<dbReference type="Gene3D" id="2.60.40.10">
    <property type="entry name" value="Immunoglobulins"/>
    <property type="match status" value="12"/>
</dbReference>
<proteinExistence type="predicted"/>
<accession>A0ABM0MLP3</accession>
<dbReference type="GeneID" id="100366826"/>
<feature type="region of interest" description="Disordered" evidence="3">
    <location>
        <begin position="324"/>
        <end position="345"/>
    </location>
</feature>
<feature type="domain" description="Fibronectin type-III" evidence="5">
    <location>
        <begin position="404"/>
        <end position="499"/>
    </location>
</feature>
<feature type="domain" description="Fibronectin type-III" evidence="5">
    <location>
        <begin position="898"/>
        <end position="994"/>
    </location>
</feature>
<evidence type="ECO:0000313" key="7">
    <source>
        <dbReference type="RefSeq" id="XP_006820934.1"/>
    </source>
</evidence>
<dbReference type="InterPro" id="IPR036179">
    <property type="entry name" value="Ig-like_dom_sf"/>
</dbReference>
<dbReference type="Proteomes" id="UP000694865">
    <property type="component" value="Unplaced"/>
</dbReference>
<dbReference type="PRINTS" id="PR00014">
    <property type="entry name" value="FNTYPEIII"/>
</dbReference>
<feature type="domain" description="Ig-like" evidence="4">
    <location>
        <begin position="499"/>
        <end position="593"/>
    </location>
</feature>
<feature type="region of interest" description="Disordered" evidence="3">
    <location>
        <begin position="164"/>
        <end position="191"/>
    </location>
</feature>
<feature type="non-terminal residue" evidence="7">
    <location>
        <position position="1393"/>
    </location>
</feature>
<keyword evidence="2" id="KW-0393">Immunoglobulin domain</keyword>
<dbReference type="Pfam" id="PF00041">
    <property type="entry name" value="fn3"/>
    <property type="match status" value="8"/>
</dbReference>
<sequence>KSENAALPPNSQQKNKLPALKQSEPPKGEYEFQRAQLKKFNTPTKIHNTETEPPSVVEKKLTSSPSVVDKTPTAPFNVDNKPTAPPSDIDNKQRAPPSDVKESSTVPRSIKLVTLDEPSQLLSSAPPIILTEDRESKSEARPKLVLPDDLKKIRVKKGEPIRIEVPVSGKPPPEVRWLKNGKPLKPTKDLKMERTPDKAILYIPASERDDTGAYQLEISNAHGSDTADMAIGVVDVPGPPKTVKVSDTTTSSISVKWEEPELDGGCEILGYKVERCDANKDEWTTVAEKAPANKFTIPNLTENKQYLIRVSAVNEIGTSEPKAIDKPVTAKDPFDPSDPPGQPEVLETHKGFVKLKWPEPNQMEVVQSKVTILRRKRLRVRNGQISELSKCLRLHTFPPVPTDPPGALKVGDVTKESAQLAWDKPVSDGGSPVKGYNIEKREVGKDNWEKCNKAPVKDENFKVEGLEEDKEYEFRVMAENEAGISEPSEASEPIIAKDPKVAPQIDLSNFPKEITVKAGQMFKASAPFSGSPAPEAKWMKDGKEVTPDNTVKVNSTPTESTLINRTAERLDTGVYQLVVSNDSGTETVDVKVNVLDKPAAPEGPLDVSDVYAESCKLHWNPPKDDGGCEILNYIIEKRDANRATWTPVSDDVPADATSFDVKKLVPGNKFDFRVRAENKEGVSDPLATTEPTLAKNPYDEPESPGVPVIEDYDKDFIDLAWEEPKDDGGAPIERYLVEKRDKANNRWVPAFEEPIKGTKCKVTDLIPGHDYDFRVSAINKAGKGKPSEASNTQKVKAKYEKPSFDPSAMRDIKVKAGQNFKISVPIDGAPPPTVTWKKNGEEIKPSDRVKDNSTETNADLLTNAAERGDTGEYELVLTNDQGTVSTKCKVNVLDKPTAPEGPLDVSNVTAHSLSLAWNPPKDNGGTPIAAYVVEKRDTSEAEWSTVSSFVTVTKCDVGKLKEGKEYEFRVRAENEHGGVSEPLMTSQPILAKNPYDPPGAPGKPDIPAYDRHQMDLQWTEPNNDGGAPITGYVIEKKDTKLNRWVKCNKSPVIGTKFTVTGLFEGKEYQFRVFAENKAGLGEPSEPSNSQIAKPQFEKPRVELDPFMQTIKVHAGETLKIDVPIVGSPPPTVTWFKDNKPVSSKDRTTIDGTDEKALLTTVVAERGDTGTYKIQLENSQGTDTADIKVIVLDKPSAPQGPLTPSDVNRDSVTLTWKEPEDDGGGLISAYVVEKKKVNEDTWIKVSNSVPSTKYTVKMLDENQDYVFRVRATNQYGVSEPLESAKPVTVKLPFDPPDAPGTPKITDYDRHAISLEWKKPDYDGGDPIIGYIIECKDADNSRWVKANISPCRDTKYTVTNLKEGSEYEFRVMAVNEAGPGKPSRVSDKQMARNPV</sequence>
<feature type="region of interest" description="Disordered" evidence="3">
    <location>
        <begin position="1"/>
        <end position="112"/>
    </location>
</feature>
<evidence type="ECO:0000259" key="4">
    <source>
        <dbReference type="PROSITE" id="PS50835"/>
    </source>
</evidence>
<evidence type="ECO:0000259" key="5">
    <source>
        <dbReference type="PROSITE" id="PS50853"/>
    </source>
</evidence>
<keyword evidence="1" id="KW-0677">Repeat</keyword>
<feature type="domain" description="Ig-like" evidence="4">
    <location>
        <begin position="1099"/>
        <end position="1189"/>
    </location>
</feature>
<feature type="region of interest" description="Disordered" evidence="3">
    <location>
        <begin position="681"/>
        <end position="706"/>
    </location>
</feature>
<dbReference type="RefSeq" id="XP_006820934.1">
    <property type="nucleotide sequence ID" value="XM_006820871.1"/>
</dbReference>
<dbReference type="PANTHER" id="PTHR14340">
    <property type="entry name" value="MICROFIBRIL-ASSOCIATED GLYCOPROTEIN 3"/>
    <property type="match status" value="1"/>
</dbReference>
<dbReference type="SMART" id="SM00060">
    <property type="entry name" value="FN3"/>
    <property type="match status" value="8"/>
</dbReference>
<feature type="domain" description="Fibronectin type-III" evidence="5">
    <location>
        <begin position="703"/>
        <end position="798"/>
    </location>
</feature>
<dbReference type="InterPro" id="IPR003961">
    <property type="entry name" value="FN3_dom"/>
</dbReference>
<reference evidence="7" key="1">
    <citation type="submission" date="2025-08" db="UniProtKB">
        <authorList>
            <consortium name="RefSeq"/>
        </authorList>
    </citation>
    <scope>IDENTIFICATION</scope>
    <source>
        <tissue evidence="7">Testes</tissue>
    </source>
</reference>
<feature type="domain" description="Fibronectin type-III" evidence="5">
    <location>
        <begin position="600"/>
        <end position="697"/>
    </location>
</feature>
<feature type="domain" description="Fibronectin type-III" evidence="5">
    <location>
        <begin position="1297"/>
        <end position="1392"/>
    </location>
</feature>
<dbReference type="PROSITE" id="PS50853">
    <property type="entry name" value="FN3"/>
    <property type="match status" value="8"/>
</dbReference>
<evidence type="ECO:0000256" key="3">
    <source>
        <dbReference type="SAM" id="MobiDB-lite"/>
    </source>
</evidence>
<dbReference type="CDD" id="cd00063">
    <property type="entry name" value="FN3"/>
    <property type="match status" value="8"/>
</dbReference>
<feature type="domain" description="Fibronectin type-III" evidence="5">
    <location>
        <begin position="239"/>
        <end position="333"/>
    </location>
</feature>
<feature type="region of interest" description="Disordered" evidence="3">
    <location>
        <begin position="781"/>
        <end position="802"/>
    </location>
</feature>
<feature type="compositionally biased region" description="Basic and acidic residues" evidence="3">
    <location>
        <begin position="324"/>
        <end position="334"/>
    </location>
</feature>
<dbReference type="InterPro" id="IPR007110">
    <property type="entry name" value="Ig-like_dom"/>
</dbReference>
<dbReference type="InterPro" id="IPR013098">
    <property type="entry name" value="Ig_I-set"/>
</dbReference>
<feature type="domain" description="Fibronectin type-III" evidence="5">
    <location>
        <begin position="1197"/>
        <end position="1291"/>
    </location>
</feature>
<dbReference type="SMART" id="SM00409">
    <property type="entry name" value="IG"/>
    <property type="match status" value="4"/>
</dbReference>
<dbReference type="SUPFAM" id="SSF49265">
    <property type="entry name" value="Fibronectin type III"/>
    <property type="match status" value="5"/>
</dbReference>
<keyword evidence="6" id="KW-1185">Reference proteome</keyword>